<dbReference type="Ensembl" id="ENSEAST00005017565.2">
    <property type="protein sequence ID" value="ENSEASP00005016164.2"/>
    <property type="gene ID" value="ENSEASG00005011228.2"/>
</dbReference>
<evidence type="ECO:0000313" key="4">
    <source>
        <dbReference type="Proteomes" id="UP000694387"/>
    </source>
</evidence>
<sequence length="304" mass="31851">NQTAWRGWTHTHTHTHTHTYTQPFRDAHAQQTHTGTQTPRNTPSPAPRRPRGLNAPPQPCCARPVAELPPTSLSAAGGGHCESGRPEGAGPVEAGPAGFQCWAPAAGAAGQLRGRAGAGRGGRKRGGDSRRLWGAKEGAANSRRDGRPRERSPGLAPSLSPPDGRRPSRGLGLGPSSASMAGRTVRAETRSRAKDDIKKVMATIEKVRRWSDGGQVAGQRDLEAGSVGAGAPVPEGVALSSCSISMMRTVTRVSIRKAPCKRALSPALGAPPSLAALCHLPDHQKGSQRMLSPQGWARREILGA</sequence>
<dbReference type="PANTHER" id="PTHR12767:SF10">
    <property type="entry name" value="B-CELL CLL_LYMPHOMA 7 PROTEIN FAMILY MEMBER C"/>
    <property type="match status" value="1"/>
</dbReference>
<accession>A0A8C4LT36</accession>
<comment type="similarity">
    <text evidence="1">Belongs to the BCL7 family.</text>
</comment>
<organism evidence="3 4">
    <name type="scientific">Equus asinus</name>
    <name type="common">Donkey</name>
    <name type="synonym">Equus africanus asinus</name>
    <dbReference type="NCBI Taxonomy" id="9793"/>
    <lineage>
        <taxon>Eukaryota</taxon>
        <taxon>Metazoa</taxon>
        <taxon>Chordata</taxon>
        <taxon>Craniata</taxon>
        <taxon>Vertebrata</taxon>
        <taxon>Euteleostomi</taxon>
        <taxon>Mammalia</taxon>
        <taxon>Eutheria</taxon>
        <taxon>Laurasiatheria</taxon>
        <taxon>Perissodactyla</taxon>
        <taxon>Equidae</taxon>
        <taxon>Equus</taxon>
    </lineage>
</organism>
<name>A0A8C4LT36_EQUAS</name>
<feature type="compositionally biased region" description="Low complexity" evidence="2">
    <location>
        <begin position="29"/>
        <end position="38"/>
    </location>
</feature>
<dbReference type="Pfam" id="PF04714">
    <property type="entry name" value="BCL_N"/>
    <property type="match status" value="1"/>
</dbReference>
<dbReference type="PANTHER" id="PTHR12767">
    <property type="entry name" value="BCL7 RELATED"/>
    <property type="match status" value="1"/>
</dbReference>
<reference evidence="3" key="2">
    <citation type="submission" date="2025-08" db="UniProtKB">
        <authorList>
            <consortium name="Ensembl"/>
        </authorList>
    </citation>
    <scope>IDENTIFICATION</scope>
</reference>
<keyword evidence="4" id="KW-1185">Reference proteome</keyword>
<reference evidence="3 4" key="1">
    <citation type="journal article" date="2020" name="Nat. Commun.">
        <title>Donkey genomes provide new insights into domestication and selection for coat color.</title>
        <authorList>
            <person name="Wang"/>
            <person name="C."/>
            <person name="Li"/>
            <person name="H."/>
            <person name="Guo"/>
            <person name="Y."/>
            <person name="Huang"/>
            <person name="J."/>
            <person name="Sun"/>
            <person name="Y."/>
            <person name="Min"/>
            <person name="J."/>
            <person name="Wang"/>
            <person name="J."/>
            <person name="Fang"/>
            <person name="X."/>
            <person name="Zhao"/>
            <person name="Z."/>
            <person name="Wang"/>
            <person name="S."/>
            <person name="Zhang"/>
            <person name="Y."/>
            <person name="Liu"/>
            <person name="Q."/>
            <person name="Jiang"/>
            <person name="Q."/>
            <person name="Wang"/>
            <person name="X."/>
            <person name="Guo"/>
            <person name="Y."/>
            <person name="Yang"/>
            <person name="C."/>
            <person name="Wang"/>
            <person name="Y."/>
            <person name="Tian"/>
            <person name="F."/>
            <person name="Zhuang"/>
            <person name="G."/>
            <person name="Fan"/>
            <person name="Y."/>
            <person name="Gao"/>
            <person name="Q."/>
            <person name="Li"/>
            <person name="Y."/>
            <person name="Ju"/>
            <person name="Z."/>
            <person name="Li"/>
            <person name="J."/>
            <person name="Li"/>
            <person name="R."/>
            <person name="Hou"/>
            <person name="M."/>
            <person name="Yang"/>
            <person name="G."/>
            <person name="Liu"/>
            <person name="G."/>
            <person name="Liu"/>
            <person name="W."/>
            <person name="Guo"/>
            <person name="J."/>
            <person name="Pan"/>
            <person name="S."/>
            <person name="Fan"/>
            <person name="G."/>
            <person name="Zhang"/>
            <person name="W."/>
            <person name="Zhang"/>
            <person name="R."/>
            <person name="Yu"/>
            <person name="J."/>
            <person name="Zhang"/>
            <person name="X."/>
            <person name="Yin"/>
            <person name="Q."/>
            <person name="Ji"/>
            <person name="C."/>
            <person name="Jin"/>
            <person name="Y."/>
            <person name="Yue"/>
            <person name="G."/>
            <person name="Liu"/>
            <person name="M."/>
            <person name="Xu"/>
            <person name="J."/>
            <person name="Liu"/>
            <person name="S."/>
            <person name="Jordana"/>
            <person name="J."/>
            <person name="Noce"/>
            <person name="A."/>
            <person name="Amills"/>
            <person name="M."/>
            <person name="Wu"/>
            <person name="D.D."/>
            <person name="Li"/>
            <person name="S."/>
            <person name="Zhou"/>
            <person name="X. and Zhong"/>
            <person name="J."/>
        </authorList>
    </citation>
    <scope>NUCLEOTIDE SEQUENCE [LARGE SCALE GENOMIC DNA]</scope>
</reference>
<feature type="region of interest" description="Disordered" evidence="2">
    <location>
        <begin position="1"/>
        <end position="92"/>
    </location>
</feature>
<evidence type="ECO:0000256" key="1">
    <source>
        <dbReference type="ARBA" id="ARBA00010326"/>
    </source>
</evidence>
<proteinExistence type="inferred from homology"/>
<dbReference type="Proteomes" id="UP000694387">
    <property type="component" value="Chromosome 14"/>
</dbReference>
<evidence type="ECO:0000256" key="2">
    <source>
        <dbReference type="SAM" id="MobiDB-lite"/>
    </source>
</evidence>
<dbReference type="InterPro" id="IPR006804">
    <property type="entry name" value="BCL7"/>
</dbReference>
<gene>
    <name evidence="3" type="primary">BCL7C</name>
</gene>
<dbReference type="GeneTree" id="ENSGT01000000220593"/>
<evidence type="ECO:0000313" key="3">
    <source>
        <dbReference type="Ensembl" id="ENSEASP00005016164.2"/>
    </source>
</evidence>
<protein>
    <submittedName>
        <fullName evidence="3">BAF chromatin remodeling complex subunit BCL7C</fullName>
    </submittedName>
</protein>
<feature type="region of interest" description="Disordered" evidence="2">
    <location>
        <begin position="112"/>
        <end position="194"/>
    </location>
</feature>
<feature type="compositionally biased region" description="Basic and acidic residues" evidence="2">
    <location>
        <begin position="142"/>
        <end position="152"/>
    </location>
</feature>
<dbReference type="GO" id="GO:0016514">
    <property type="term" value="C:SWI/SNF complex"/>
    <property type="evidence" value="ECO:0007669"/>
    <property type="project" value="UniProtKB-ARBA"/>
</dbReference>
<reference evidence="3" key="3">
    <citation type="submission" date="2025-09" db="UniProtKB">
        <authorList>
            <consortium name="Ensembl"/>
        </authorList>
    </citation>
    <scope>IDENTIFICATION</scope>
</reference>
<feature type="compositionally biased region" description="Basic and acidic residues" evidence="2">
    <location>
        <begin position="185"/>
        <end position="194"/>
    </location>
</feature>
<dbReference type="AlphaFoldDB" id="A0A8C4LT36"/>